<dbReference type="PANTHER" id="PTHR37984:SF5">
    <property type="entry name" value="PROTEIN NYNRIN-LIKE"/>
    <property type="match status" value="1"/>
</dbReference>
<dbReference type="PROSITE" id="PS50878">
    <property type="entry name" value="RT_POL"/>
    <property type="match status" value="1"/>
</dbReference>
<organism evidence="9 10">
    <name type="scientific">Centaurea solstitialis</name>
    <name type="common">yellow star-thistle</name>
    <dbReference type="NCBI Taxonomy" id="347529"/>
    <lineage>
        <taxon>Eukaryota</taxon>
        <taxon>Viridiplantae</taxon>
        <taxon>Streptophyta</taxon>
        <taxon>Embryophyta</taxon>
        <taxon>Tracheophyta</taxon>
        <taxon>Spermatophyta</taxon>
        <taxon>Magnoliopsida</taxon>
        <taxon>eudicotyledons</taxon>
        <taxon>Gunneridae</taxon>
        <taxon>Pentapetalae</taxon>
        <taxon>asterids</taxon>
        <taxon>campanulids</taxon>
        <taxon>Asterales</taxon>
        <taxon>Asteraceae</taxon>
        <taxon>Carduoideae</taxon>
        <taxon>Cardueae</taxon>
        <taxon>Centaureinae</taxon>
        <taxon>Centaurea</taxon>
    </lineage>
</organism>
<dbReference type="CDD" id="cd01647">
    <property type="entry name" value="RT_LTR"/>
    <property type="match status" value="1"/>
</dbReference>
<dbReference type="PANTHER" id="PTHR37984">
    <property type="entry name" value="PROTEIN CBG26694"/>
    <property type="match status" value="1"/>
</dbReference>
<evidence type="ECO:0000256" key="5">
    <source>
        <dbReference type="ARBA" id="ARBA00022801"/>
    </source>
</evidence>
<feature type="domain" description="Reverse transcriptase" evidence="8">
    <location>
        <begin position="1"/>
        <end position="82"/>
    </location>
</feature>
<dbReference type="FunFam" id="3.30.70.270:FF:000026">
    <property type="entry name" value="Transposon Ty3-G Gag-Pol polyprotein"/>
    <property type="match status" value="1"/>
</dbReference>
<evidence type="ECO:0000256" key="7">
    <source>
        <dbReference type="SAM" id="MobiDB-lite"/>
    </source>
</evidence>
<dbReference type="InterPro" id="IPR000477">
    <property type="entry name" value="RT_dom"/>
</dbReference>
<evidence type="ECO:0000256" key="3">
    <source>
        <dbReference type="ARBA" id="ARBA00022722"/>
    </source>
</evidence>
<feature type="region of interest" description="Disordered" evidence="7">
    <location>
        <begin position="555"/>
        <end position="602"/>
    </location>
</feature>
<dbReference type="FunFam" id="3.30.70.270:FF:000003">
    <property type="entry name" value="Transposon Ty3-G Gag-Pol polyprotein"/>
    <property type="match status" value="1"/>
</dbReference>
<protein>
    <recommendedName>
        <fullName evidence="8">Reverse transcriptase domain-containing protein</fullName>
    </recommendedName>
</protein>
<dbReference type="Gene3D" id="3.30.70.270">
    <property type="match status" value="2"/>
</dbReference>
<proteinExistence type="predicted"/>
<evidence type="ECO:0000259" key="8">
    <source>
        <dbReference type="PROSITE" id="PS50878"/>
    </source>
</evidence>
<keyword evidence="4" id="KW-0255">Endonuclease</keyword>
<keyword evidence="3" id="KW-0540">Nuclease</keyword>
<dbReference type="InterPro" id="IPR050951">
    <property type="entry name" value="Retrovirus_Pol_polyprotein"/>
</dbReference>
<dbReference type="Pfam" id="PF17917">
    <property type="entry name" value="RT_RNaseH"/>
    <property type="match status" value="1"/>
</dbReference>
<feature type="compositionally biased region" description="Basic and acidic residues" evidence="7">
    <location>
        <begin position="570"/>
        <end position="585"/>
    </location>
</feature>
<keyword evidence="10" id="KW-1185">Reference proteome</keyword>
<sequence length="1096" mass="127463">MPFGLTNAPAAFIDLMNRVCRPMLDRSVIVFIDDILIYSRSKEEHVEHLREVLEVLRKEKLYAKFSKCDFWLQEVQFLGHLVNREGVKVDPAKVEAVMKWETPKTPTEIRSFLGLAGYYRRFIQDFSKIAVPMTKLTRKNERFVWGNEQEAAFDTLRRKLCEAPVLTLPEGVEDLTVYCDASYYGLRLMKRGKVIAYASRQLKTHEASYPTHDLELAAVVFALKLWRHYLYGVRCTIYTDHKSLHYFMDQRNFKMRQRRWLEVIKDYDCEILYHPGKTNVVADALSRKISEAEFVSLAPRGTCSRREGRARAAKVDFSRSEASRKLGFDRARFALRRCRFANAKRALTGSFKYSLWVRCWEPLRVSNPRSRRLDVTTTEEIRGNAATNRPMNDLLNVVFDSDLIQMDPRLKDALRKIDERLGTYDQLPWEEKICRMTRDLEQVAQFNRQLKASQSKMEVEDMWFGDDVELSLQEDARPNDEQRIEELPTIMINSMDQTVIEKPWPQIEDSWIQHEVLPPWSDSDDSDEEFSWQVNETEEYFDDDCLDGLEVLMQDDPSEESSPDRSVPQQKDETMGEQSDGKDFEQEGYEEQTAKENLSPIQPKVNRYEDPFWEASCQKQLVNLVPKIPNPYTHSTKKQNTNRSDRWCATLPGGSHKGKSVSRSQRESTKSIFEQKVFELWTETASLSRNFKFRAARIVQGPKLKILKQASRRERELRAASLDFPVPCPFFIPRAAGRSKFLQFHGPKGNFLLLHLQFRFLKRTRSLRTTSGEHEFLRFKPQPQYDEDERKKLIRDLEAIKGRHVEIGRTLDWDFLHSIQAAGHILRYFERGPSVPDSELSSMAWKAALDLHEPIYRELTLEFIATYSFDEDRGRESVRQSCITYRLGGRWFSQSLAQFAISLRLYTAGMVGTDYFEYYIGQCAIALPEDLDYSVLWSQLGHGPYRRSNTKSGNLVDPEHRVLHRMIAYTLNQRKSSQDKIGDFELWLLHQLVSRDRHTHLAFIIADFLTGARGFRTSSGLLGGYYITRLASSHGILTPEVIASLTCLGELGRIDQNQLKGMRVIERGVGSSWVWIGVRVELEDQEMQEPQQPQHH</sequence>
<dbReference type="EMBL" id="JARYMX010000002">
    <property type="protein sequence ID" value="KAJ9560730.1"/>
    <property type="molecule type" value="Genomic_DNA"/>
</dbReference>
<keyword evidence="5" id="KW-0378">Hydrolase</keyword>
<keyword evidence="6" id="KW-0695">RNA-directed DNA polymerase</keyword>
<evidence type="ECO:0000256" key="6">
    <source>
        <dbReference type="ARBA" id="ARBA00022918"/>
    </source>
</evidence>
<evidence type="ECO:0000256" key="1">
    <source>
        <dbReference type="ARBA" id="ARBA00022679"/>
    </source>
</evidence>
<dbReference type="Proteomes" id="UP001172457">
    <property type="component" value="Chromosome 2"/>
</dbReference>
<dbReference type="GO" id="GO:0004519">
    <property type="term" value="F:endonuclease activity"/>
    <property type="evidence" value="ECO:0007669"/>
    <property type="project" value="UniProtKB-KW"/>
</dbReference>
<keyword evidence="1" id="KW-0808">Transferase</keyword>
<comment type="caution">
    <text evidence="9">The sequence shown here is derived from an EMBL/GenBank/DDBJ whole genome shotgun (WGS) entry which is preliminary data.</text>
</comment>
<evidence type="ECO:0000256" key="2">
    <source>
        <dbReference type="ARBA" id="ARBA00022695"/>
    </source>
</evidence>
<keyword evidence="2" id="KW-0548">Nucleotidyltransferase</keyword>
<dbReference type="GO" id="GO:0003964">
    <property type="term" value="F:RNA-directed DNA polymerase activity"/>
    <property type="evidence" value="ECO:0007669"/>
    <property type="project" value="UniProtKB-KW"/>
</dbReference>
<dbReference type="InterPro" id="IPR043502">
    <property type="entry name" value="DNA/RNA_pol_sf"/>
</dbReference>
<dbReference type="AlphaFoldDB" id="A0AA38TGX0"/>
<accession>A0AA38TGX0</accession>
<evidence type="ECO:0000313" key="9">
    <source>
        <dbReference type="EMBL" id="KAJ9560730.1"/>
    </source>
</evidence>
<dbReference type="GO" id="GO:0016787">
    <property type="term" value="F:hydrolase activity"/>
    <property type="evidence" value="ECO:0007669"/>
    <property type="project" value="UniProtKB-KW"/>
</dbReference>
<dbReference type="SUPFAM" id="SSF56672">
    <property type="entry name" value="DNA/RNA polymerases"/>
    <property type="match status" value="1"/>
</dbReference>
<dbReference type="Pfam" id="PF00078">
    <property type="entry name" value="RVT_1"/>
    <property type="match status" value="1"/>
</dbReference>
<dbReference type="InterPro" id="IPR041373">
    <property type="entry name" value="RT_RNaseH"/>
</dbReference>
<dbReference type="InterPro" id="IPR043128">
    <property type="entry name" value="Rev_trsase/Diguanyl_cyclase"/>
</dbReference>
<reference evidence="9" key="1">
    <citation type="submission" date="2023-03" db="EMBL/GenBank/DDBJ databases">
        <title>Chromosome-scale reference genome and RAD-based genetic map of yellow starthistle (Centaurea solstitialis) reveal putative structural variation and QTLs associated with invader traits.</title>
        <authorList>
            <person name="Reatini B."/>
            <person name="Cang F.A."/>
            <person name="Jiang Q."/>
            <person name="Mckibben M.T.W."/>
            <person name="Barker M.S."/>
            <person name="Rieseberg L.H."/>
            <person name="Dlugosch K.M."/>
        </authorList>
    </citation>
    <scope>NUCLEOTIDE SEQUENCE</scope>
    <source>
        <strain evidence="9">CAN-66</strain>
        <tissue evidence="9">Leaf</tissue>
    </source>
</reference>
<gene>
    <name evidence="9" type="ORF">OSB04_005890</name>
</gene>
<evidence type="ECO:0000256" key="4">
    <source>
        <dbReference type="ARBA" id="ARBA00022759"/>
    </source>
</evidence>
<name>A0AA38TGX0_9ASTR</name>
<evidence type="ECO:0000313" key="10">
    <source>
        <dbReference type="Proteomes" id="UP001172457"/>
    </source>
</evidence>
<dbReference type="CDD" id="cd09274">
    <property type="entry name" value="RNase_HI_RT_Ty3"/>
    <property type="match status" value="1"/>
</dbReference>